<dbReference type="PANTHER" id="PTHR42788">
    <property type="entry name" value="TAURINE IMPORT ATP-BINDING PROTEIN-RELATED"/>
    <property type="match status" value="1"/>
</dbReference>
<feature type="domain" description="ABC transporter" evidence="4">
    <location>
        <begin position="7"/>
        <end position="238"/>
    </location>
</feature>
<organism evidence="5">
    <name type="scientific">marine metagenome</name>
    <dbReference type="NCBI Taxonomy" id="408172"/>
    <lineage>
        <taxon>unclassified sequences</taxon>
        <taxon>metagenomes</taxon>
        <taxon>ecological metagenomes</taxon>
    </lineage>
</organism>
<dbReference type="GO" id="GO:0016887">
    <property type="term" value="F:ATP hydrolysis activity"/>
    <property type="evidence" value="ECO:0007669"/>
    <property type="project" value="InterPro"/>
</dbReference>
<protein>
    <recommendedName>
        <fullName evidence="4">ABC transporter domain-containing protein</fullName>
    </recommendedName>
</protein>
<name>A0A382FMJ7_9ZZZZ</name>
<dbReference type="CDD" id="cd03293">
    <property type="entry name" value="ABC_NrtD_SsuB_transporters"/>
    <property type="match status" value="1"/>
</dbReference>
<dbReference type="InterPro" id="IPR017871">
    <property type="entry name" value="ABC_transporter-like_CS"/>
</dbReference>
<dbReference type="PROSITE" id="PS00211">
    <property type="entry name" value="ABC_TRANSPORTER_1"/>
    <property type="match status" value="1"/>
</dbReference>
<dbReference type="InterPro" id="IPR027417">
    <property type="entry name" value="P-loop_NTPase"/>
</dbReference>
<keyword evidence="3" id="KW-0067">ATP-binding</keyword>
<dbReference type="InterPro" id="IPR003439">
    <property type="entry name" value="ABC_transporter-like_ATP-bd"/>
</dbReference>
<keyword evidence="2" id="KW-0547">Nucleotide-binding</keyword>
<evidence type="ECO:0000313" key="5">
    <source>
        <dbReference type="EMBL" id="SVB63191.1"/>
    </source>
</evidence>
<proteinExistence type="predicted"/>
<dbReference type="PROSITE" id="PS50893">
    <property type="entry name" value="ABC_TRANSPORTER_2"/>
    <property type="match status" value="1"/>
</dbReference>
<gene>
    <name evidence="5" type="ORF">METZ01_LOCUS216045</name>
</gene>
<evidence type="ECO:0000256" key="3">
    <source>
        <dbReference type="ARBA" id="ARBA00022840"/>
    </source>
</evidence>
<keyword evidence="1" id="KW-0813">Transport</keyword>
<sequence length="266" mass="29003">MTEDVRIETQGLGMSFSGPTSTSTVLRDLNIHVGCHEFVSVLGPSGCGKSTLFNIIAGLIEPSEGKVAVDGRSDSSRVGQCGYMMQRDLLMPWKTVAANVALGRIVKGAHRTEAFNAAREILNRYGLVEFADHYPNQLSGGMRQRAALARTFLAAEEVLLLDEPFGALDSLTRLRMQSWLLNVWQESAASILFITHDVDEAIRLSDRVYVLTERPATVAVTLEVALERPRPYEVVLTPEFASYKAAALDHLHTGAGALFGSEQPDG</sequence>
<dbReference type="InterPro" id="IPR003593">
    <property type="entry name" value="AAA+_ATPase"/>
</dbReference>
<accession>A0A382FMJ7</accession>
<dbReference type="Pfam" id="PF00005">
    <property type="entry name" value="ABC_tran"/>
    <property type="match status" value="1"/>
</dbReference>
<reference evidence="5" key="1">
    <citation type="submission" date="2018-05" db="EMBL/GenBank/DDBJ databases">
        <authorList>
            <person name="Lanie J.A."/>
            <person name="Ng W.-L."/>
            <person name="Kazmierczak K.M."/>
            <person name="Andrzejewski T.M."/>
            <person name="Davidsen T.M."/>
            <person name="Wayne K.J."/>
            <person name="Tettelin H."/>
            <person name="Glass J.I."/>
            <person name="Rusch D."/>
            <person name="Podicherti R."/>
            <person name="Tsui H.-C.T."/>
            <person name="Winkler M.E."/>
        </authorList>
    </citation>
    <scope>NUCLEOTIDE SEQUENCE</scope>
</reference>
<dbReference type="InterPro" id="IPR050166">
    <property type="entry name" value="ABC_transporter_ATP-bind"/>
</dbReference>
<evidence type="ECO:0000256" key="2">
    <source>
        <dbReference type="ARBA" id="ARBA00022741"/>
    </source>
</evidence>
<evidence type="ECO:0000256" key="1">
    <source>
        <dbReference type="ARBA" id="ARBA00022448"/>
    </source>
</evidence>
<dbReference type="PANTHER" id="PTHR42788:SF2">
    <property type="entry name" value="ABC TRANSPORTER ATP-BINDING PROTEIN"/>
    <property type="match status" value="1"/>
</dbReference>
<dbReference type="SMART" id="SM00382">
    <property type="entry name" value="AAA"/>
    <property type="match status" value="1"/>
</dbReference>
<dbReference type="AlphaFoldDB" id="A0A382FMJ7"/>
<dbReference type="Gene3D" id="3.40.50.300">
    <property type="entry name" value="P-loop containing nucleotide triphosphate hydrolases"/>
    <property type="match status" value="1"/>
</dbReference>
<dbReference type="GO" id="GO:0005524">
    <property type="term" value="F:ATP binding"/>
    <property type="evidence" value="ECO:0007669"/>
    <property type="project" value="UniProtKB-KW"/>
</dbReference>
<dbReference type="SUPFAM" id="SSF52540">
    <property type="entry name" value="P-loop containing nucleoside triphosphate hydrolases"/>
    <property type="match status" value="1"/>
</dbReference>
<dbReference type="EMBL" id="UINC01050341">
    <property type="protein sequence ID" value="SVB63191.1"/>
    <property type="molecule type" value="Genomic_DNA"/>
</dbReference>
<evidence type="ECO:0000259" key="4">
    <source>
        <dbReference type="PROSITE" id="PS50893"/>
    </source>
</evidence>